<dbReference type="EMBL" id="QOIL01000026">
    <property type="protein sequence ID" value="RCG23401.1"/>
    <property type="molecule type" value="Genomic_DNA"/>
</dbReference>
<organism evidence="2 3">
    <name type="scientific">Sphaerisporangium album</name>
    <dbReference type="NCBI Taxonomy" id="509200"/>
    <lineage>
        <taxon>Bacteria</taxon>
        <taxon>Bacillati</taxon>
        <taxon>Actinomycetota</taxon>
        <taxon>Actinomycetes</taxon>
        <taxon>Streptosporangiales</taxon>
        <taxon>Streptosporangiaceae</taxon>
        <taxon>Sphaerisporangium</taxon>
    </lineage>
</organism>
<reference evidence="2 3" key="1">
    <citation type="submission" date="2018-06" db="EMBL/GenBank/DDBJ databases">
        <title>Sphaerisporangium craniellae sp. nov., isolated from a marine sponge in the South China Sea.</title>
        <authorList>
            <person name="Li L."/>
        </authorList>
    </citation>
    <scope>NUCLEOTIDE SEQUENCE [LARGE SCALE GENOMIC DNA]</scope>
    <source>
        <strain evidence="2 3">CCTCC AA 208026</strain>
    </source>
</reference>
<keyword evidence="1" id="KW-0472">Membrane</keyword>
<keyword evidence="3" id="KW-1185">Reference proteome</keyword>
<evidence type="ECO:0000256" key="1">
    <source>
        <dbReference type="SAM" id="Phobius"/>
    </source>
</evidence>
<dbReference type="Proteomes" id="UP000253094">
    <property type="component" value="Unassembled WGS sequence"/>
</dbReference>
<evidence type="ECO:0000313" key="2">
    <source>
        <dbReference type="EMBL" id="RCG23401.1"/>
    </source>
</evidence>
<comment type="caution">
    <text evidence="2">The sequence shown here is derived from an EMBL/GenBank/DDBJ whole genome shotgun (WGS) entry which is preliminary data.</text>
</comment>
<accession>A0A367EZF4</accession>
<dbReference type="RefSeq" id="WP_114033003.1">
    <property type="nucleotide sequence ID" value="NZ_QOIL01000026.1"/>
</dbReference>
<dbReference type="OrthoDB" id="3467914at2"/>
<dbReference type="InterPro" id="IPR047789">
    <property type="entry name" value="CU044_5270-like"/>
</dbReference>
<sequence length="385" mass="40253">MNPMDQLRAARPSHLDAPVSERTRAAELARAMAGPQAPARRSRKIARPVWGLGLAGAAAATAVAVTVTATGGTSDVPAIGTATVAEGTNAPSTSPSVRLSARQVLLVAAESSLRAPATRGAYWYVEGQIGVAQEAGKAVRYMVNSTTRSRLWVARSPDKESWFVNQNLGTRPAPGAEDAWRRDGSPAKWVVDVPAPKGKAAGGLVLEAKAGKPFGNAINVGDKVFELAGRNVSVADLQALPTGEGALKKYLLKGYAGHGTESDEAQDATSWLYQVTSGLLRDMPVEPAVRAAAYRVLAGLDGVRSLGAVTDALGRQGQGIARPESWAGGGFERQLIIDPETGVLLTDQIVAVHPTGAYAWAKPGTATWWAATTTATWTDRPPVKP</sequence>
<dbReference type="AlphaFoldDB" id="A0A367EZF4"/>
<protein>
    <recommendedName>
        <fullName evidence="4">CU044_5270 family protein</fullName>
    </recommendedName>
</protein>
<feature type="transmembrane region" description="Helical" evidence="1">
    <location>
        <begin position="49"/>
        <end position="69"/>
    </location>
</feature>
<proteinExistence type="predicted"/>
<gene>
    <name evidence="2" type="ORF">DQ384_34130</name>
</gene>
<dbReference type="NCBIfam" id="NF038083">
    <property type="entry name" value="CU044_5270_fam"/>
    <property type="match status" value="1"/>
</dbReference>
<evidence type="ECO:0000313" key="3">
    <source>
        <dbReference type="Proteomes" id="UP000253094"/>
    </source>
</evidence>
<keyword evidence="1" id="KW-1133">Transmembrane helix</keyword>
<name>A0A367EZF4_9ACTN</name>
<evidence type="ECO:0008006" key="4">
    <source>
        <dbReference type="Google" id="ProtNLM"/>
    </source>
</evidence>
<keyword evidence="1" id="KW-0812">Transmembrane</keyword>